<gene>
    <name evidence="3" type="ORF">BCR44DRAFT_331229</name>
</gene>
<reference evidence="3 4" key="1">
    <citation type="submission" date="2016-07" db="EMBL/GenBank/DDBJ databases">
        <title>Pervasive Adenine N6-methylation of Active Genes in Fungi.</title>
        <authorList>
            <consortium name="DOE Joint Genome Institute"/>
            <person name="Mondo S.J."/>
            <person name="Dannebaum R.O."/>
            <person name="Kuo R.C."/>
            <person name="Labutti K."/>
            <person name="Haridas S."/>
            <person name="Kuo A."/>
            <person name="Salamov A."/>
            <person name="Ahrendt S.R."/>
            <person name="Lipzen A."/>
            <person name="Sullivan W."/>
            <person name="Andreopoulos W.B."/>
            <person name="Clum A."/>
            <person name="Lindquist E."/>
            <person name="Daum C."/>
            <person name="Ramamoorthy G.K."/>
            <person name="Gryganskyi A."/>
            <person name="Culley D."/>
            <person name="Magnuson J.K."/>
            <person name="James T.Y."/>
            <person name="O'Malley M.A."/>
            <person name="Stajich J.E."/>
            <person name="Spatafora J.W."/>
            <person name="Visel A."/>
            <person name="Grigoriev I.V."/>
        </authorList>
    </citation>
    <scope>NUCLEOTIDE SEQUENCE [LARGE SCALE GENOMIC DNA]</scope>
    <source>
        <strain evidence="3 4">PL171</strain>
    </source>
</reference>
<protein>
    <recommendedName>
        <fullName evidence="5">Secreted protein</fullName>
    </recommendedName>
</protein>
<evidence type="ECO:0000256" key="2">
    <source>
        <dbReference type="SAM" id="SignalP"/>
    </source>
</evidence>
<feature type="chain" id="PRO_5011010949" description="Secreted protein" evidence="2">
    <location>
        <begin position="22"/>
        <end position="100"/>
    </location>
</feature>
<comment type="caution">
    <text evidence="3">The sequence shown here is derived from an EMBL/GenBank/DDBJ whole genome shotgun (WGS) entry which is preliminary data.</text>
</comment>
<feature type="signal peptide" evidence="2">
    <location>
        <begin position="1"/>
        <end position="21"/>
    </location>
</feature>
<dbReference type="Proteomes" id="UP000193411">
    <property type="component" value="Unassembled WGS sequence"/>
</dbReference>
<feature type="compositionally biased region" description="Basic residues" evidence="1">
    <location>
        <begin position="55"/>
        <end position="87"/>
    </location>
</feature>
<evidence type="ECO:0000313" key="4">
    <source>
        <dbReference type="Proteomes" id="UP000193411"/>
    </source>
</evidence>
<keyword evidence="2" id="KW-0732">Signal</keyword>
<name>A0A1Y2HL43_9FUNG</name>
<dbReference type="AlphaFoldDB" id="A0A1Y2HL43"/>
<organism evidence="3 4">
    <name type="scientific">Catenaria anguillulae PL171</name>
    <dbReference type="NCBI Taxonomy" id="765915"/>
    <lineage>
        <taxon>Eukaryota</taxon>
        <taxon>Fungi</taxon>
        <taxon>Fungi incertae sedis</taxon>
        <taxon>Blastocladiomycota</taxon>
        <taxon>Blastocladiomycetes</taxon>
        <taxon>Blastocladiales</taxon>
        <taxon>Catenariaceae</taxon>
        <taxon>Catenaria</taxon>
    </lineage>
</organism>
<dbReference type="EMBL" id="MCFL01000023">
    <property type="protein sequence ID" value="ORZ35279.1"/>
    <property type="molecule type" value="Genomic_DNA"/>
</dbReference>
<evidence type="ECO:0000313" key="3">
    <source>
        <dbReference type="EMBL" id="ORZ35279.1"/>
    </source>
</evidence>
<feature type="region of interest" description="Disordered" evidence="1">
    <location>
        <begin position="45"/>
        <end position="100"/>
    </location>
</feature>
<proteinExistence type="predicted"/>
<evidence type="ECO:0000256" key="1">
    <source>
        <dbReference type="SAM" id="MobiDB-lite"/>
    </source>
</evidence>
<sequence>MWSGQVLVYCTYLLIFRLTTELCTRWSTVPPGICLDVHKMVNKNGSVSKPASGHLRARHNNRLIQQRQHKRNKTRKRSRDRTIHAHQPHWGIHAKSITPT</sequence>
<accession>A0A1Y2HL43</accession>
<keyword evidence="4" id="KW-1185">Reference proteome</keyword>
<evidence type="ECO:0008006" key="5">
    <source>
        <dbReference type="Google" id="ProtNLM"/>
    </source>
</evidence>